<dbReference type="AlphaFoldDB" id="A0A8H7V3R9"/>
<sequence>MQTIGPAGCCSILVAILELKQYSHLQLTPHLIVHHQFWRLLTSHFIFANSGDVFFGSILLYTMRVIERQYGSAKYMAFLFITTLISTLFELGALAFGARIGLKSIPGGPFALLFAVLYQYHRLIPVTYRFRVFGITMNDKLFLYILAFQLAVSQSLQTITPALCGILSGALYRTDIANIKQWRFPFILQKFTIQFIKPYLVSPPIARSSSTTPNQRPIVTGISPVDNMMTTGLRNRRATNSTTNSTNSRPETPAVSVAAEGTSSVRDYFDTITGRDVAGSELEPPSPEHTRVLVVMFPDHPRETITRALSSAHNDLNRAVEIMLSTPSPAHATGSSTTRPSE</sequence>
<feature type="compositionally biased region" description="Low complexity" evidence="5">
    <location>
        <begin position="238"/>
        <end position="249"/>
    </location>
</feature>
<protein>
    <recommendedName>
        <fullName evidence="11">CUE domain-containing protein</fullName>
    </recommendedName>
</protein>
<feature type="domain" description="CUE" evidence="8">
    <location>
        <begin position="292"/>
        <end position="322"/>
    </location>
</feature>
<evidence type="ECO:0008006" key="11">
    <source>
        <dbReference type="Google" id="ProtNLM"/>
    </source>
</evidence>
<dbReference type="InterPro" id="IPR022764">
    <property type="entry name" value="Peptidase_S54_rhomboid_dom"/>
</dbReference>
<dbReference type="SUPFAM" id="SSF46934">
    <property type="entry name" value="UBA-like"/>
    <property type="match status" value="1"/>
</dbReference>
<dbReference type="Pfam" id="PF02845">
    <property type="entry name" value="CUE"/>
    <property type="match status" value="1"/>
</dbReference>
<feature type="domain" description="Peptidase S54 rhomboid" evidence="7">
    <location>
        <begin position="35"/>
        <end position="172"/>
    </location>
</feature>
<evidence type="ECO:0000313" key="9">
    <source>
        <dbReference type="EMBL" id="KAG2206105.1"/>
    </source>
</evidence>
<evidence type="ECO:0000256" key="2">
    <source>
        <dbReference type="ARBA" id="ARBA00022692"/>
    </source>
</evidence>
<reference evidence="9" key="1">
    <citation type="submission" date="2020-12" db="EMBL/GenBank/DDBJ databases">
        <title>Metabolic potential, ecology and presence of endohyphal bacteria is reflected in genomic diversity of Mucoromycotina.</title>
        <authorList>
            <person name="Muszewska A."/>
            <person name="Okrasinska A."/>
            <person name="Steczkiewicz K."/>
            <person name="Drgas O."/>
            <person name="Orlowska M."/>
            <person name="Perlinska-Lenart U."/>
            <person name="Aleksandrzak-Piekarczyk T."/>
            <person name="Szatraj K."/>
            <person name="Zielenkiewicz U."/>
            <person name="Pilsyk S."/>
            <person name="Malc E."/>
            <person name="Mieczkowski P."/>
            <person name="Kruszewska J.S."/>
            <person name="Biernat P."/>
            <person name="Pawlowska J."/>
        </authorList>
    </citation>
    <scope>NUCLEOTIDE SEQUENCE</scope>
    <source>
        <strain evidence="9">WA0000017839</strain>
    </source>
</reference>
<evidence type="ECO:0000259" key="8">
    <source>
        <dbReference type="Pfam" id="PF02845"/>
    </source>
</evidence>
<comment type="subcellular location">
    <subcellularLocation>
        <location evidence="1">Membrane</location>
        <topology evidence="1">Multi-pass membrane protein</topology>
    </subcellularLocation>
</comment>
<organism evidence="9 10">
    <name type="scientific">Mucor saturninus</name>
    <dbReference type="NCBI Taxonomy" id="64648"/>
    <lineage>
        <taxon>Eukaryota</taxon>
        <taxon>Fungi</taxon>
        <taxon>Fungi incertae sedis</taxon>
        <taxon>Mucoromycota</taxon>
        <taxon>Mucoromycotina</taxon>
        <taxon>Mucoromycetes</taxon>
        <taxon>Mucorales</taxon>
        <taxon>Mucorineae</taxon>
        <taxon>Mucoraceae</taxon>
        <taxon>Mucor</taxon>
    </lineage>
</organism>
<dbReference type="GO" id="GO:0043130">
    <property type="term" value="F:ubiquitin binding"/>
    <property type="evidence" value="ECO:0007669"/>
    <property type="project" value="InterPro"/>
</dbReference>
<dbReference type="SUPFAM" id="SSF144091">
    <property type="entry name" value="Rhomboid-like"/>
    <property type="match status" value="1"/>
</dbReference>
<dbReference type="PANTHER" id="PTHR43066">
    <property type="entry name" value="RHOMBOID-RELATED PROTEIN"/>
    <property type="match status" value="1"/>
</dbReference>
<gene>
    <name evidence="9" type="ORF">INT47_003754</name>
</gene>
<keyword evidence="3 6" id="KW-1133">Transmembrane helix</keyword>
<accession>A0A8H7V3R9</accession>
<dbReference type="Gene3D" id="1.20.1540.10">
    <property type="entry name" value="Rhomboid-like"/>
    <property type="match status" value="1"/>
</dbReference>
<evidence type="ECO:0000256" key="3">
    <source>
        <dbReference type="ARBA" id="ARBA00022989"/>
    </source>
</evidence>
<evidence type="ECO:0000256" key="5">
    <source>
        <dbReference type="SAM" id="MobiDB-lite"/>
    </source>
</evidence>
<dbReference type="OrthoDB" id="272778at2759"/>
<comment type="caution">
    <text evidence="9">The sequence shown here is derived from an EMBL/GenBank/DDBJ whole genome shotgun (WGS) entry which is preliminary data.</text>
</comment>
<evidence type="ECO:0000313" key="10">
    <source>
        <dbReference type="Proteomes" id="UP000603453"/>
    </source>
</evidence>
<dbReference type="GO" id="GO:0004252">
    <property type="term" value="F:serine-type endopeptidase activity"/>
    <property type="evidence" value="ECO:0007669"/>
    <property type="project" value="InterPro"/>
</dbReference>
<feature type="transmembrane region" description="Helical" evidence="6">
    <location>
        <begin position="45"/>
        <end position="63"/>
    </location>
</feature>
<dbReference type="EMBL" id="JAEPRD010000032">
    <property type="protein sequence ID" value="KAG2206105.1"/>
    <property type="molecule type" value="Genomic_DNA"/>
</dbReference>
<feature type="transmembrane region" description="Helical" evidence="6">
    <location>
        <begin position="75"/>
        <end position="98"/>
    </location>
</feature>
<dbReference type="Pfam" id="PF01694">
    <property type="entry name" value="Rhomboid"/>
    <property type="match status" value="1"/>
</dbReference>
<keyword evidence="2 6" id="KW-0812">Transmembrane</keyword>
<dbReference type="Proteomes" id="UP000603453">
    <property type="component" value="Unassembled WGS sequence"/>
</dbReference>
<feature type="region of interest" description="Disordered" evidence="5">
    <location>
        <begin position="236"/>
        <end position="255"/>
    </location>
</feature>
<dbReference type="InterPro" id="IPR009060">
    <property type="entry name" value="UBA-like_sf"/>
</dbReference>
<proteinExistence type="predicted"/>
<evidence type="ECO:0000256" key="1">
    <source>
        <dbReference type="ARBA" id="ARBA00004141"/>
    </source>
</evidence>
<evidence type="ECO:0000256" key="6">
    <source>
        <dbReference type="SAM" id="Phobius"/>
    </source>
</evidence>
<evidence type="ECO:0000259" key="7">
    <source>
        <dbReference type="Pfam" id="PF01694"/>
    </source>
</evidence>
<keyword evidence="10" id="KW-1185">Reference proteome</keyword>
<dbReference type="PANTHER" id="PTHR43066:SF21">
    <property type="entry name" value="UBIQUITIN-ASSOCIATED DOMAIN-CONTAINING PROTEIN 2"/>
    <property type="match status" value="1"/>
</dbReference>
<dbReference type="CDD" id="cd14279">
    <property type="entry name" value="CUE"/>
    <property type="match status" value="1"/>
</dbReference>
<name>A0A8H7V3R9_9FUNG</name>
<keyword evidence="4 6" id="KW-0472">Membrane</keyword>
<dbReference type="InterPro" id="IPR003892">
    <property type="entry name" value="CUE"/>
</dbReference>
<evidence type="ECO:0000256" key="4">
    <source>
        <dbReference type="ARBA" id="ARBA00023136"/>
    </source>
</evidence>
<dbReference type="GO" id="GO:0016020">
    <property type="term" value="C:membrane"/>
    <property type="evidence" value="ECO:0007669"/>
    <property type="project" value="UniProtKB-SubCell"/>
</dbReference>
<dbReference type="InterPro" id="IPR035952">
    <property type="entry name" value="Rhomboid-like_sf"/>
</dbReference>